<organism evidence="2 3">
    <name type="scientific">Streptantibioticus parmotrematis</name>
    <dbReference type="NCBI Taxonomy" id="2873249"/>
    <lineage>
        <taxon>Bacteria</taxon>
        <taxon>Bacillati</taxon>
        <taxon>Actinomycetota</taxon>
        <taxon>Actinomycetes</taxon>
        <taxon>Kitasatosporales</taxon>
        <taxon>Streptomycetaceae</taxon>
        <taxon>Streptantibioticus</taxon>
    </lineage>
</organism>
<proteinExistence type="predicted"/>
<dbReference type="Proteomes" id="UP001198565">
    <property type="component" value="Unassembled WGS sequence"/>
</dbReference>
<dbReference type="Gene3D" id="3.30.429.10">
    <property type="entry name" value="Macrophage Migration Inhibitory Factor"/>
    <property type="match status" value="1"/>
</dbReference>
<dbReference type="Pfam" id="PF12680">
    <property type="entry name" value="SnoaL_2"/>
    <property type="match status" value="1"/>
</dbReference>
<reference evidence="2 3" key="1">
    <citation type="submission" date="2021-08" db="EMBL/GenBank/DDBJ databases">
        <title>Streptomyces sp. PTM05 isolated from lichen.</title>
        <authorList>
            <person name="Somphong A."/>
            <person name="Phongsopitanun W."/>
            <person name="Tanasupawat S."/>
        </authorList>
    </citation>
    <scope>NUCLEOTIDE SEQUENCE [LARGE SCALE GENOMIC DNA]</scope>
    <source>
        <strain evidence="2 3">Ptm05</strain>
    </source>
</reference>
<keyword evidence="3" id="KW-1185">Reference proteome</keyword>
<name>A0ABS7QPM2_9ACTN</name>
<sequence length="277" mass="29815">MALVKITTSEAAFGGHDPARIAAALGGLTYTAEGFRDSAIAPELIWVLFEQLPATAFLKAAGLPQKPLYYVEVSTLRGAITEDAKLDLGARITRELMAVEGCAPTDENTQRIWIRFIDIADDDLVVGGQATSLATLRALIASAGRGKETPVDHAIITDPATFAGAFDQALNAGDLDRLHSLYDPDATMRTSDGSVVHGHEQVGQELRRLIAADARLENRTRHVFRQKDVALIVVDYTLHITTPDGQRVDTQGTATNVLRHTSGLGWRMIIANPPGIA</sequence>
<evidence type="ECO:0000313" key="3">
    <source>
        <dbReference type="Proteomes" id="UP001198565"/>
    </source>
</evidence>
<dbReference type="EMBL" id="JAINVZ010000005">
    <property type="protein sequence ID" value="MBY8885115.1"/>
    <property type="molecule type" value="Genomic_DNA"/>
</dbReference>
<gene>
    <name evidence="2" type="ORF">K7472_09690</name>
</gene>
<comment type="caution">
    <text evidence="2">The sequence shown here is derived from an EMBL/GenBank/DDBJ whole genome shotgun (WGS) entry which is preliminary data.</text>
</comment>
<dbReference type="SUPFAM" id="SSF54427">
    <property type="entry name" value="NTF2-like"/>
    <property type="match status" value="1"/>
</dbReference>
<feature type="domain" description="SnoaL-like" evidence="1">
    <location>
        <begin position="166"/>
        <end position="255"/>
    </location>
</feature>
<protein>
    <submittedName>
        <fullName evidence="2">Nuclear transport factor 2 family protein</fullName>
    </submittedName>
</protein>
<dbReference type="CDD" id="cd00531">
    <property type="entry name" value="NTF2_like"/>
    <property type="match status" value="1"/>
</dbReference>
<dbReference type="RefSeq" id="WP_222976216.1">
    <property type="nucleotide sequence ID" value="NZ_JAINVZ010000005.1"/>
</dbReference>
<evidence type="ECO:0000313" key="2">
    <source>
        <dbReference type="EMBL" id="MBY8885115.1"/>
    </source>
</evidence>
<dbReference type="Gene3D" id="3.10.450.50">
    <property type="match status" value="1"/>
</dbReference>
<dbReference type="InterPro" id="IPR032710">
    <property type="entry name" value="NTF2-like_dom_sf"/>
</dbReference>
<accession>A0ABS7QPM2</accession>
<evidence type="ECO:0000259" key="1">
    <source>
        <dbReference type="Pfam" id="PF12680"/>
    </source>
</evidence>
<dbReference type="InterPro" id="IPR014347">
    <property type="entry name" value="Tautomerase/MIF_sf"/>
</dbReference>
<dbReference type="InterPro" id="IPR037401">
    <property type="entry name" value="SnoaL-like"/>
</dbReference>